<evidence type="ECO:0000313" key="4">
    <source>
        <dbReference type="EMBL" id="KAL1604666.1"/>
    </source>
</evidence>
<feature type="region of interest" description="Disordered" evidence="1">
    <location>
        <begin position="165"/>
        <end position="187"/>
    </location>
</feature>
<protein>
    <recommendedName>
        <fullName evidence="6">Mid2 domain-containing protein</fullName>
    </recommendedName>
</protein>
<organism evidence="4 5">
    <name type="scientific">Nothophoma quercina</name>
    <dbReference type="NCBI Taxonomy" id="749835"/>
    <lineage>
        <taxon>Eukaryota</taxon>
        <taxon>Fungi</taxon>
        <taxon>Dikarya</taxon>
        <taxon>Ascomycota</taxon>
        <taxon>Pezizomycotina</taxon>
        <taxon>Dothideomycetes</taxon>
        <taxon>Pleosporomycetidae</taxon>
        <taxon>Pleosporales</taxon>
        <taxon>Pleosporineae</taxon>
        <taxon>Didymellaceae</taxon>
        <taxon>Nothophoma</taxon>
    </lineage>
</organism>
<keyword evidence="3" id="KW-0732">Signal</keyword>
<accession>A0ABR3RJQ0</accession>
<feature type="region of interest" description="Disordered" evidence="1">
    <location>
        <begin position="276"/>
        <end position="303"/>
    </location>
</feature>
<evidence type="ECO:0000256" key="1">
    <source>
        <dbReference type="SAM" id="MobiDB-lite"/>
    </source>
</evidence>
<evidence type="ECO:0000313" key="5">
    <source>
        <dbReference type="Proteomes" id="UP001521222"/>
    </source>
</evidence>
<evidence type="ECO:0000256" key="3">
    <source>
        <dbReference type="SAM" id="SignalP"/>
    </source>
</evidence>
<reference evidence="4 5" key="1">
    <citation type="submission" date="2024-02" db="EMBL/GenBank/DDBJ databases">
        <title>De novo assembly and annotation of 12 fungi associated with fruit tree decline syndrome in Ontario, Canada.</title>
        <authorList>
            <person name="Sulman M."/>
            <person name="Ellouze W."/>
            <person name="Ilyukhin E."/>
        </authorList>
    </citation>
    <scope>NUCLEOTIDE SEQUENCE [LARGE SCALE GENOMIC DNA]</scope>
    <source>
        <strain evidence="4 5">M97-236</strain>
    </source>
</reference>
<feature type="signal peptide" evidence="3">
    <location>
        <begin position="1"/>
        <end position="24"/>
    </location>
</feature>
<sequence length="303" mass="33169">MDPKATIFAARILAFLWLASFAFAQSTSTQSPSVSFAYPPAESTGEPWLTINVLDTVDVEWVSNYGQTWLYLWCDEYKPEDDGKKVTYRWFTKEVFASGDATYRPWDELESDTNNRTGKYPYACHFELIYSNDEQQGIIGPSLNITSRAGETIATTFERRATQIGATATSTPTSLSTITSSGSQTASSSISTIATSSSTASAAPTTGGSGLSTGAKAGIAIGAIFAVIAIAAVGYLVYRYHRKIKELEAKPYPQEMNVEPKIAATEYYRQDYQPVPPTELEQHHTYELPAQPQEMAGTIPAER</sequence>
<name>A0ABR3RJQ0_9PLEO</name>
<feature type="chain" id="PRO_5046656062" description="Mid2 domain-containing protein" evidence="3">
    <location>
        <begin position="25"/>
        <end position="303"/>
    </location>
</feature>
<keyword evidence="2" id="KW-0472">Membrane</keyword>
<keyword evidence="5" id="KW-1185">Reference proteome</keyword>
<evidence type="ECO:0008006" key="6">
    <source>
        <dbReference type="Google" id="ProtNLM"/>
    </source>
</evidence>
<evidence type="ECO:0000256" key="2">
    <source>
        <dbReference type="SAM" id="Phobius"/>
    </source>
</evidence>
<feature type="compositionally biased region" description="Low complexity" evidence="1">
    <location>
        <begin position="167"/>
        <end position="187"/>
    </location>
</feature>
<proteinExistence type="predicted"/>
<comment type="caution">
    <text evidence="4">The sequence shown here is derived from an EMBL/GenBank/DDBJ whole genome shotgun (WGS) entry which is preliminary data.</text>
</comment>
<gene>
    <name evidence="4" type="ORF">SLS59_003861</name>
</gene>
<keyword evidence="2" id="KW-0812">Transmembrane</keyword>
<feature type="transmembrane region" description="Helical" evidence="2">
    <location>
        <begin position="217"/>
        <end position="238"/>
    </location>
</feature>
<keyword evidence="2" id="KW-1133">Transmembrane helix</keyword>
<dbReference type="Proteomes" id="UP001521222">
    <property type="component" value="Unassembled WGS sequence"/>
</dbReference>
<dbReference type="EMBL" id="JAKIXB020000010">
    <property type="protein sequence ID" value="KAL1604666.1"/>
    <property type="molecule type" value="Genomic_DNA"/>
</dbReference>